<dbReference type="GO" id="GO:0046513">
    <property type="term" value="P:ceramide biosynthetic process"/>
    <property type="evidence" value="ECO:0007669"/>
    <property type="project" value="TreeGrafter"/>
</dbReference>
<keyword evidence="11" id="KW-1185">Reference proteome</keyword>
<evidence type="ECO:0000256" key="3">
    <source>
        <dbReference type="ARBA" id="ARBA00022692"/>
    </source>
</evidence>
<comment type="caution">
    <text evidence="10">The sequence shown here is derived from an EMBL/GenBank/DDBJ whole genome shotgun (WGS) entry which is preliminary data.</text>
</comment>
<gene>
    <name evidence="10" type="ORF">D9619_002616</name>
</gene>
<keyword evidence="7" id="KW-0479">Metal-binding</keyword>
<dbReference type="AlphaFoldDB" id="A0A8H5AYQ0"/>
<dbReference type="Pfam" id="PF05875">
    <property type="entry name" value="Ceramidase"/>
    <property type="match status" value="1"/>
</dbReference>
<dbReference type="Proteomes" id="UP000567179">
    <property type="component" value="Unassembled WGS sequence"/>
</dbReference>
<feature type="binding site" evidence="8">
    <location>
        <position position="274"/>
    </location>
    <ligand>
        <name>Zn(2+)</name>
        <dbReference type="ChEBI" id="CHEBI:29105"/>
        <note>catalytic</note>
    </ligand>
</feature>
<evidence type="ECO:0008006" key="12">
    <source>
        <dbReference type="Google" id="ProtNLM"/>
    </source>
</evidence>
<feature type="transmembrane region" description="Helical" evidence="9">
    <location>
        <begin position="152"/>
        <end position="173"/>
    </location>
</feature>
<evidence type="ECO:0000313" key="10">
    <source>
        <dbReference type="EMBL" id="KAF5312908.1"/>
    </source>
</evidence>
<keyword evidence="5 9" id="KW-1133">Transmembrane helix</keyword>
<keyword evidence="4" id="KW-0378">Hydrolase</keyword>
<reference evidence="10 11" key="1">
    <citation type="journal article" date="2020" name="ISME J.">
        <title>Uncovering the hidden diversity of litter-decomposition mechanisms in mushroom-forming fungi.</title>
        <authorList>
            <person name="Floudas D."/>
            <person name="Bentzer J."/>
            <person name="Ahren D."/>
            <person name="Johansson T."/>
            <person name="Persson P."/>
            <person name="Tunlid A."/>
        </authorList>
    </citation>
    <scope>NUCLEOTIDE SEQUENCE [LARGE SCALE GENOMIC DNA]</scope>
    <source>
        <strain evidence="10 11">CBS 101986</strain>
    </source>
</reference>
<feature type="transmembrane region" description="Helical" evidence="9">
    <location>
        <begin position="69"/>
        <end position="88"/>
    </location>
</feature>
<name>A0A8H5AYQ0_9AGAR</name>
<sequence length="291" mass="31872">MLNLTTVAPLLQRTGVYGPVTATLDWCELNHQFSPYIAEMANTFSNLFTVLLALAGYREACREKLPTRYGTGYLGIALVGIGSFFFHATLLFEAQLADELPMIYVGSMSLFLLFDTKSGFSIDTSRSRALMVALALFDVLFTWSYMVSRNPIYHQLVFAGLVIGTAARVAYILNNASPSGPDASTQSTPCVTSTTLASPSSTSQNANETRPVYKPIPPKKKSTIAAFFSTGAGLFALGFLVWNLDNIFCGALTKWKVGLGWPMAFLLEGHSWWHVLTGLGTYYMFIGIQCE</sequence>
<proteinExistence type="inferred from homology"/>
<feature type="transmembrane region" description="Helical" evidence="9">
    <location>
        <begin position="128"/>
        <end position="146"/>
    </location>
</feature>
<evidence type="ECO:0000313" key="11">
    <source>
        <dbReference type="Proteomes" id="UP000567179"/>
    </source>
</evidence>
<comment type="subcellular location">
    <subcellularLocation>
        <location evidence="1">Membrane</location>
        <topology evidence="1">Multi-pass membrane protein</topology>
    </subcellularLocation>
</comment>
<feature type="transmembrane region" description="Helical" evidence="9">
    <location>
        <begin position="224"/>
        <end position="244"/>
    </location>
</feature>
<evidence type="ECO:0000256" key="4">
    <source>
        <dbReference type="ARBA" id="ARBA00022801"/>
    </source>
</evidence>
<feature type="binding site" evidence="8">
    <location>
        <position position="87"/>
    </location>
    <ligand>
        <name>Zn(2+)</name>
        <dbReference type="ChEBI" id="CHEBI:29105"/>
        <note>catalytic</note>
    </ligand>
</feature>
<evidence type="ECO:0000256" key="5">
    <source>
        <dbReference type="ARBA" id="ARBA00022989"/>
    </source>
</evidence>
<dbReference type="OrthoDB" id="187171at2759"/>
<dbReference type="GO" id="GO:0005789">
    <property type="term" value="C:endoplasmic reticulum membrane"/>
    <property type="evidence" value="ECO:0007669"/>
    <property type="project" value="TreeGrafter"/>
</dbReference>
<feature type="binding site" evidence="7">
    <location>
        <position position="30"/>
    </location>
    <ligand>
        <name>Ca(2+)</name>
        <dbReference type="ChEBI" id="CHEBI:29108"/>
    </ligand>
</feature>
<dbReference type="InterPro" id="IPR008901">
    <property type="entry name" value="ACER"/>
</dbReference>
<organism evidence="10 11">
    <name type="scientific">Psilocybe cf. subviscida</name>
    <dbReference type="NCBI Taxonomy" id="2480587"/>
    <lineage>
        <taxon>Eukaryota</taxon>
        <taxon>Fungi</taxon>
        <taxon>Dikarya</taxon>
        <taxon>Basidiomycota</taxon>
        <taxon>Agaricomycotina</taxon>
        <taxon>Agaricomycetes</taxon>
        <taxon>Agaricomycetidae</taxon>
        <taxon>Agaricales</taxon>
        <taxon>Agaricineae</taxon>
        <taxon>Strophariaceae</taxon>
        <taxon>Psilocybe</taxon>
    </lineage>
</organism>
<comment type="cofactor">
    <cofactor evidence="8">
        <name>Zn(2+)</name>
        <dbReference type="ChEBI" id="CHEBI:29105"/>
    </cofactor>
</comment>
<evidence type="ECO:0000256" key="6">
    <source>
        <dbReference type="ARBA" id="ARBA00023136"/>
    </source>
</evidence>
<evidence type="ECO:0000256" key="1">
    <source>
        <dbReference type="ARBA" id="ARBA00004141"/>
    </source>
</evidence>
<accession>A0A8H5AYQ0</accession>
<evidence type="ECO:0000256" key="8">
    <source>
        <dbReference type="PIRSR" id="PIRSR608901-2"/>
    </source>
</evidence>
<feature type="binding site" evidence="7">
    <location>
        <position position="39"/>
    </location>
    <ligand>
        <name>Ca(2+)</name>
        <dbReference type="ChEBI" id="CHEBI:29108"/>
    </ligand>
</feature>
<feature type="binding site" evidence="7">
    <location>
        <position position="25"/>
    </location>
    <ligand>
        <name>Ca(2+)</name>
        <dbReference type="ChEBI" id="CHEBI:29108"/>
    </ligand>
</feature>
<keyword evidence="3 9" id="KW-0812">Transmembrane</keyword>
<feature type="transmembrane region" description="Helical" evidence="9">
    <location>
        <begin position="36"/>
        <end position="57"/>
    </location>
</feature>
<protein>
    <recommendedName>
        <fullName evidence="12">Alkaline phytoceramidase</fullName>
    </recommendedName>
</protein>
<keyword evidence="8" id="KW-0862">Zinc</keyword>
<dbReference type="EMBL" id="JAACJJ010000056">
    <property type="protein sequence ID" value="KAF5312908.1"/>
    <property type="molecule type" value="Genomic_DNA"/>
</dbReference>
<evidence type="ECO:0000256" key="7">
    <source>
        <dbReference type="PIRSR" id="PIRSR608901-1"/>
    </source>
</evidence>
<feature type="binding site" evidence="7">
    <location>
        <position position="28"/>
    </location>
    <ligand>
        <name>Ca(2+)</name>
        <dbReference type="ChEBI" id="CHEBI:29108"/>
    </ligand>
</feature>
<dbReference type="PANTHER" id="PTHR46187">
    <property type="entry name" value="ALKALINE CERAMIDASE 3"/>
    <property type="match status" value="1"/>
</dbReference>
<feature type="binding site" evidence="8">
    <location>
        <position position="270"/>
    </location>
    <ligand>
        <name>Zn(2+)</name>
        <dbReference type="ChEBI" id="CHEBI:29105"/>
        <note>catalytic</note>
    </ligand>
</feature>
<evidence type="ECO:0000256" key="9">
    <source>
        <dbReference type="SAM" id="Phobius"/>
    </source>
</evidence>
<keyword evidence="7" id="KW-0106">Calcium</keyword>
<feature type="binding site" evidence="7">
    <location>
        <position position="26"/>
    </location>
    <ligand>
        <name>Ca(2+)</name>
        <dbReference type="ChEBI" id="CHEBI:29108"/>
    </ligand>
</feature>
<keyword evidence="6 9" id="KW-0472">Membrane</keyword>
<comment type="similarity">
    <text evidence="2">Belongs to the alkaline ceramidase family.</text>
</comment>
<dbReference type="GO" id="GO:0046514">
    <property type="term" value="P:ceramide catabolic process"/>
    <property type="evidence" value="ECO:0007669"/>
    <property type="project" value="TreeGrafter"/>
</dbReference>
<evidence type="ECO:0000256" key="2">
    <source>
        <dbReference type="ARBA" id="ARBA00009780"/>
    </source>
</evidence>
<dbReference type="PANTHER" id="PTHR46187:SF3">
    <property type="entry name" value="ALKALINE CERAMIDASE 3"/>
    <property type="match status" value="1"/>
</dbReference>
<dbReference type="GO" id="GO:0016811">
    <property type="term" value="F:hydrolase activity, acting on carbon-nitrogen (but not peptide) bonds, in linear amides"/>
    <property type="evidence" value="ECO:0007669"/>
    <property type="project" value="InterPro"/>
</dbReference>
<dbReference type="GO" id="GO:0046872">
    <property type="term" value="F:metal ion binding"/>
    <property type="evidence" value="ECO:0007669"/>
    <property type="project" value="UniProtKB-KW"/>
</dbReference>